<evidence type="ECO:0008006" key="4">
    <source>
        <dbReference type="Google" id="ProtNLM"/>
    </source>
</evidence>
<dbReference type="PANTHER" id="PTHR40590">
    <property type="entry name" value="CYTOPLASMIC PROTEIN-RELATED"/>
    <property type="match status" value="1"/>
</dbReference>
<feature type="chain" id="PRO_5012793460" description="TraB family protein" evidence="1">
    <location>
        <begin position="18"/>
        <end position="327"/>
    </location>
</feature>
<evidence type="ECO:0000313" key="3">
    <source>
        <dbReference type="Proteomes" id="UP000184074"/>
    </source>
</evidence>
<dbReference type="InterPro" id="IPR047111">
    <property type="entry name" value="YbaP-like"/>
</dbReference>
<feature type="signal peptide" evidence="1">
    <location>
        <begin position="1"/>
        <end position="17"/>
    </location>
</feature>
<proteinExistence type="predicted"/>
<organism evidence="2 3">
    <name type="scientific">Cognatiyoonia sediminum</name>
    <dbReference type="NCBI Taxonomy" id="1508389"/>
    <lineage>
        <taxon>Bacteria</taxon>
        <taxon>Pseudomonadati</taxon>
        <taxon>Pseudomonadota</taxon>
        <taxon>Alphaproteobacteria</taxon>
        <taxon>Rhodobacterales</taxon>
        <taxon>Paracoccaceae</taxon>
        <taxon>Cognatiyoonia</taxon>
    </lineage>
</organism>
<dbReference type="STRING" id="1508389.SAMN05444003_1567"/>
<dbReference type="RefSeq" id="WP_072900236.1">
    <property type="nucleotide sequence ID" value="NZ_FQXB01000001.1"/>
</dbReference>
<dbReference type="CDD" id="cd14789">
    <property type="entry name" value="Tiki"/>
    <property type="match status" value="1"/>
</dbReference>
<dbReference type="OrthoDB" id="9806326at2"/>
<gene>
    <name evidence="2" type="ORF">SAMN05444003_1567</name>
</gene>
<sequence>MRILLTLFFCLWSPSLAALCTGSSFMDRITEAERAQIAEAVAATPYATGLHWTATKDDKTLHLIGTMHIADPRLQSVFDRTATSVDASELLLVEATAESEAEMQAAFAANPDMIFITEGPTLPELLDEETWQTLSEAVSARMVPPFLAAKMRPWYLSLTLAIPPCVIPELTAGERGLDHMLMTYADEIGVPVEAIEDPIEVMQALSGGTFEEQLDALRLSLLTPELQTEMFVAMLNSYFSEEIAEVWEASRLAVNYVSELSPETAEALFEEVEVALLKERNLNWIPVVEAAFEDNTTVTLAVGAAHLPGEFGVLTLLEDKGWAISRN</sequence>
<dbReference type="Proteomes" id="UP000184074">
    <property type="component" value="Unassembled WGS sequence"/>
</dbReference>
<keyword evidence="1" id="KW-0732">Signal</keyword>
<dbReference type="Pfam" id="PF01963">
    <property type="entry name" value="TraB_PrgY_gumN"/>
    <property type="match status" value="1"/>
</dbReference>
<dbReference type="InterPro" id="IPR002816">
    <property type="entry name" value="TraB/PrgY/GumN_fam"/>
</dbReference>
<dbReference type="AlphaFoldDB" id="A0A1M5NS93"/>
<dbReference type="EMBL" id="FQXB01000001">
    <property type="protein sequence ID" value="SHG92338.1"/>
    <property type="molecule type" value="Genomic_DNA"/>
</dbReference>
<keyword evidence="3" id="KW-1185">Reference proteome</keyword>
<protein>
    <recommendedName>
        <fullName evidence="4">TraB family protein</fullName>
    </recommendedName>
</protein>
<name>A0A1M5NS93_9RHOB</name>
<evidence type="ECO:0000313" key="2">
    <source>
        <dbReference type="EMBL" id="SHG92338.1"/>
    </source>
</evidence>
<evidence type="ECO:0000256" key="1">
    <source>
        <dbReference type="SAM" id="SignalP"/>
    </source>
</evidence>
<accession>A0A1M5NS93</accession>
<dbReference type="PANTHER" id="PTHR40590:SF1">
    <property type="entry name" value="CYTOPLASMIC PROTEIN"/>
    <property type="match status" value="1"/>
</dbReference>
<reference evidence="2 3" key="1">
    <citation type="submission" date="2016-11" db="EMBL/GenBank/DDBJ databases">
        <authorList>
            <person name="Jaros S."/>
            <person name="Januszkiewicz K."/>
            <person name="Wedrychowicz H."/>
        </authorList>
    </citation>
    <scope>NUCLEOTIDE SEQUENCE [LARGE SCALE GENOMIC DNA]</scope>
    <source>
        <strain evidence="2 3">DSM 28715</strain>
    </source>
</reference>